<gene>
    <name evidence="1" type="ORF">DFH08DRAFT_706750</name>
</gene>
<comment type="caution">
    <text evidence="1">The sequence shown here is derived from an EMBL/GenBank/DDBJ whole genome shotgun (WGS) entry which is preliminary data.</text>
</comment>
<evidence type="ECO:0000313" key="2">
    <source>
        <dbReference type="Proteomes" id="UP001218218"/>
    </source>
</evidence>
<keyword evidence="2" id="KW-1185">Reference proteome</keyword>
<protein>
    <submittedName>
        <fullName evidence="1">Uncharacterized protein</fullName>
    </submittedName>
</protein>
<dbReference type="AlphaFoldDB" id="A0AAD7EMB2"/>
<reference evidence="1" key="1">
    <citation type="submission" date="2023-03" db="EMBL/GenBank/DDBJ databases">
        <title>Massive genome expansion in bonnet fungi (Mycena s.s.) driven by repeated elements and novel gene families across ecological guilds.</title>
        <authorList>
            <consortium name="Lawrence Berkeley National Laboratory"/>
            <person name="Harder C.B."/>
            <person name="Miyauchi S."/>
            <person name="Viragh M."/>
            <person name="Kuo A."/>
            <person name="Thoen E."/>
            <person name="Andreopoulos B."/>
            <person name="Lu D."/>
            <person name="Skrede I."/>
            <person name="Drula E."/>
            <person name="Henrissat B."/>
            <person name="Morin E."/>
            <person name="Kohler A."/>
            <person name="Barry K."/>
            <person name="LaButti K."/>
            <person name="Morin E."/>
            <person name="Salamov A."/>
            <person name="Lipzen A."/>
            <person name="Mereny Z."/>
            <person name="Hegedus B."/>
            <person name="Baldrian P."/>
            <person name="Stursova M."/>
            <person name="Weitz H."/>
            <person name="Taylor A."/>
            <person name="Grigoriev I.V."/>
            <person name="Nagy L.G."/>
            <person name="Martin F."/>
            <person name="Kauserud H."/>
        </authorList>
    </citation>
    <scope>NUCLEOTIDE SEQUENCE</scope>
    <source>
        <strain evidence="1">CBHHK002</strain>
    </source>
</reference>
<organism evidence="1 2">
    <name type="scientific">Mycena albidolilacea</name>
    <dbReference type="NCBI Taxonomy" id="1033008"/>
    <lineage>
        <taxon>Eukaryota</taxon>
        <taxon>Fungi</taxon>
        <taxon>Dikarya</taxon>
        <taxon>Basidiomycota</taxon>
        <taxon>Agaricomycotina</taxon>
        <taxon>Agaricomycetes</taxon>
        <taxon>Agaricomycetidae</taxon>
        <taxon>Agaricales</taxon>
        <taxon>Marasmiineae</taxon>
        <taxon>Mycenaceae</taxon>
        <taxon>Mycena</taxon>
    </lineage>
</organism>
<dbReference type="Proteomes" id="UP001218218">
    <property type="component" value="Unassembled WGS sequence"/>
</dbReference>
<accession>A0AAD7EMB2</accession>
<proteinExistence type="predicted"/>
<name>A0AAD7EMB2_9AGAR</name>
<evidence type="ECO:0000313" key="1">
    <source>
        <dbReference type="EMBL" id="KAJ7334943.1"/>
    </source>
</evidence>
<dbReference type="EMBL" id="JARIHO010000032">
    <property type="protein sequence ID" value="KAJ7334943.1"/>
    <property type="molecule type" value="Genomic_DNA"/>
</dbReference>
<sequence length="203" mass="23421">MDKSPAVYDILCNEEAWQWDTFDRHNLVFHRDGTGEVRAFKKSHLCVWIVTIFEWKVHGPATVEYNQPKPLAPRSFIQTLGLHSPPTPLLLQASIEFTLTKRRPRPIDPQRLLNEDLLLDDAFAPRILNITVERGRFPAPRDYGARTSTWYQSRLSFDVSPYPAREAWRAESHNMVDNVGQPNMKQFCARELAEEDRGGCAVM</sequence>